<dbReference type="Proteomes" id="UP000038009">
    <property type="component" value="Unassembled WGS sequence"/>
</dbReference>
<evidence type="ECO:0000256" key="1">
    <source>
        <dbReference type="SAM" id="Coils"/>
    </source>
</evidence>
<accession>A0A0N0P756</accession>
<reference evidence="3 4" key="1">
    <citation type="journal article" date="2015" name="PLoS Pathog.">
        <title>Leptomonas seymouri: Adaptations to the Dixenous Life Cycle Analyzed by Genome Sequencing, Transcriptome Profiling and Co-infection with Leishmania donovani.</title>
        <authorList>
            <person name="Kraeva N."/>
            <person name="Butenko A."/>
            <person name="Hlavacova J."/>
            <person name="Kostygov A."/>
            <person name="Myskova J."/>
            <person name="Grybchuk D."/>
            <person name="Lestinova T."/>
            <person name="Votypka J."/>
            <person name="Volf P."/>
            <person name="Opperdoes F."/>
            <person name="Flegontov P."/>
            <person name="Lukes J."/>
            <person name="Yurchenko V."/>
        </authorList>
    </citation>
    <scope>NUCLEOTIDE SEQUENCE [LARGE SCALE GENOMIC DNA]</scope>
    <source>
        <strain evidence="3 4">ATCC 30220</strain>
    </source>
</reference>
<protein>
    <submittedName>
        <fullName evidence="3">Uncharacterized protein</fullName>
    </submittedName>
</protein>
<evidence type="ECO:0000313" key="3">
    <source>
        <dbReference type="EMBL" id="KPI87937.1"/>
    </source>
</evidence>
<feature type="region of interest" description="Disordered" evidence="2">
    <location>
        <begin position="177"/>
        <end position="213"/>
    </location>
</feature>
<keyword evidence="1" id="KW-0175">Coiled coil</keyword>
<evidence type="ECO:0000313" key="4">
    <source>
        <dbReference type="Proteomes" id="UP000038009"/>
    </source>
</evidence>
<evidence type="ECO:0000256" key="2">
    <source>
        <dbReference type="SAM" id="MobiDB-lite"/>
    </source>
</evidence>
<feature type="coiled-coil region" evidence="1">
    <location>
        <begin position="226"/>
        <end position="253"/>
    </location>
</feature>
<dbReference type="OMA" id="QITRWRL"/>
<keyword evidence="4" id="KW-1185">Reference proteome</keyword>
<dbReference type="OrthoDB" id="261212at2759"/>
<feature type="region of interest" description="Disordered" evidence="2">
    <location>
        <begin position="71"/>
        <end position="104"/>
    </location>
</feature>
<organism evidence="3 4">
    <name type="scientific">Leptomonas seymouri</name>
    <dbReference type="NCBI Taxonomy" id="5684"/>
    <lineage>
        <taxon>Eukaryota</taxon>
        <taxon>Discoba</taxon>
        <taxon>Euglenozoa</taxon>
        <taxon>Kinetoplastea</taxon>
        <taxon>Metakinetoplastina</taxon>
        <taxon>Trypanosomatida</taxon>
        <taxon>Trypanosomatidae</taxon>
        <taxon>Leishmaniinae</taxon>
        <taxon>Leptomonas</taxon>
    </lineage>
</organism>
<sequence length="311" mass="34763">MDQDMFVQRLPLFDSSTSYRPQLLTTTTRRRHPSLVAIGSSCRVTRSADSAGAAPSIAPFAPSYRVLSCHGARPTRAPRTAGPLRSQDAVPRARKTTQRELSTERGADLSQLIWEEQVARLELQCREQERRVDLALFTRAHRWRCREAPESASESLSSPMEDLHKFPTVPKIKATRSPKVYAGSESLPGRRDRWTSLRDLDDEKNKDTTPPLACAQPLPTLLYARDSELLRALQRAEARIYELEAEASSLRSSTTANHREAESECSPKRCSMDAFDLSAASPVSSTLNPDEPHQESQPAGYIHVCRNLVII</sequence>
<dbReference type="AlphaFoldDB" id="A0A0N0P756"/>
<comment type="caution">
    <text evidence="3">The sequence shown here is derived from an EMBL/GenBank/DDBJ whole genome shotgun (WGS) entry which is preliminary data.</text>
</comment>
<feature type="compositionally biased region" description="Basic and acidic residues" evidence="2">
    <location>
        <begin position="188"/>
        <end position="207"/>
    </location>
</feature>
<name>A0A0N0P756_LEPSE</name>
<dbReference type="VEuPathDB" id="TriTrypDB:Lsey_0068_0130"/>
<dbReference type="EMBL" id="LJSK01000068">
    <property type="protein sequence ID" value="KPI87937.1"/>
    <property type="molecule type" value="Genomic_DNA"/>
</dbReference>
<gene>
    <name evidence="3" type="ORF">ABL78_2976</name>
</gene>
<proteinExistence type="predicted"/>